<organism evidence="4 5">
    <name type="scientific">Arctia plantaginis</name>
    <name type="common">Wood tiger moth</name>
    <name type="synonym">Phalaena plantaginis</name>
    <dbReference type="NCBI Taxonomy" id="874455"/>
    <lineage>
        <taxon>Eukaryota</taxon>
        <taxon>Metazoa</taxon>
        <taxon>Ecdysozoa</taxon>
        <taxon>Arthropoda</taxon>
        <taxon>Hexapoda</taxon>
        <taxon>Insecta</taxon>
        <taxon>Pterygota</taxon>
        <taxon>Neoptera</taxon>
        <taxon>Endopterygota</taxon>
        <taxon>Lepidoptera</taxon>
        <taxon>Glossata</taxon>
        <taxon>Ditrysia</taxon>
        <taxon>Noctuoidea</taxon>
        <taxon>Erebidae</taxon>
        <taxon>Arctiinae</taxon>
        <taxon>Arctia</taxon>
    </lineage>
</organism>
<sequence length="1293" mass="148211">MGLIWKSAMPLLTTLAALVIIVHCVEEDLETEYRHDLRPRILDKGTSDYEQSWRVNEEGPVVQKSRLQDDWESGSPDASPKRRRPGRKRKRRPQTEPNEEIIAQERFPYPDIPPRPYYDVDYENSRQTTEMPKRRRKKPAARPIRWTDDDVMIVERPMRKNAGRRKKIPSLETWPELSEFRDTANLAQEKVETEPEENPHEIIAEKVFGYNREITKHRTSGIEDHYESMAAENVQDTEETSKIPIPVDKSLSEFSMELVSKPKEDIDHESRIHIPQNAEQEVLEVTKSMYHGLENRELDEHKSVHNNRLRMPKRKKKNRGEDIEKDKAIEKTDINLLKFLILKRESSLGEETTSENNKHVNISTTYIPKFKTMEQLKSGLNARFTGIDDMNYLRFLASKHESSLEEETTTNTYKQRNINTTYIPKFQTMEQLKIGLKSQLSGIDDITYIKLLDSKHDSKLVEETTTKNYRHNSINTTYIPYLRTTEQLKSGFKARLNKMDDTRKLRRCRKNKKNLVKSKSKTKISNTKLKKKHVLNEPALEVWMDEIFTDIYPTDQLSLKDILKRSNGTSLSEILQQHNLSLADLLRGKEHAVSILKPNNVLSSKSSEKNITKVDINENSGEPTSLNGSKILESLYVTEPTPEHFTTTEAVQTDVEPETVPTTTAKPLQDKIPKMSTSRRYPITIRKKLRIRPVNNTTNIVKGQLSRDLITLNSRKYSNFRRNATKSRQWKDIISTMIRNNTNKENNNTLLEKTTTESVSEETTISSEISSLNSSYEDMHSQSNADIKLDDISMDVTEPITTETTTEMTTNYTEKTLGIVSMPRPTAISSGLRRQALDNRLKRKRLKNKTSTTEQPQDDIIKHLFGMGTLVSSSEFIARTQGTKITEATDSTELFTLEDFITTERASRIDGNIKLTSIKTTTPQSLIETTTPEAAKVEIEEIFSDTETRAKLSRILKERNMTLSELVELRERGSSHIHLADIFHNASREPNPAEPFLSKSLLEPISKETYPLRAILEANLHDANGRATTVDPNINIPVVMDFRNNVNENAENMGIMSLFNNFSNNITQRNTPTHPENRNLTVKNASSVSNTSENVRESRVLDEVQDDVVSWNEIFSIMGRNHNDEIEEMSTGEPFKKITIEDVDGDGLIVLEDLEHLTDFDNNIASAFKDKLDAQTNSDEKASGVLDKIPSHTKSVTVATASIAGLAMVLFLLTYAAYKWKHQKPMIRKRSFCDDRIPTPVFEHRKGHKNNSSTRSISPMIQTSNIYTLNTLDSQNGKESPDYMWDSLRKPFQ</sequence>
<keyword evidence="3" id="KW-0732">Signal</keyword>
<keyword evidence="2" id="KW-1133">Transmembrane helix</keyword>
<protein>
    <submittedName>
        <fullName evidence="4">Uncharacterized protein</fullName>
    </submittedName>
</protein>
<evidence type="ECO:0000313" key="4">
    <source>
        <dbReference type="EMBL" id="CAB3255786.1"/>
    </source>
</evidence>
<feature type="transmembrane region" description="Helical" evidence="2">
    <location>
        <begin position="1196"/>
        <end position="1218"/>
    </location>
</feature>
<evidence type="ECO:0000256" key="3">
    <source>
        <dbReference type="SAM" id="SignalP"/>
    </source>
</evidence>
<dbReference type="OrthoDB" id="10054666at2759"/>
<evidence type="ECO:0000256" key="2">
    <source>
        <dbReference type="SAM" id="Phobius"/>
    </source>
</evidence>
<dbReference type="EMBL" id="CADEBD010000443">
    <property type="protein sequence ID" value="CAB3255786.1"/>
    <property type="molecule type" value="Genomic_DNA"/>
</dbReference>
<keyword evidence="2" id="KW-0472">Membrane</keyword>
<keyword evidence="2" id="KW-0812">Transmembrane</keyword>
<proteinExistence type="predicted"/>
<feature type="compositionally biased region" description="Basic residues" evidence="1">
    <location>
        <begin position="81"/>
        <end position="92"/>
    </location>
</feature>
<feature type="region of interest" description="Disordered" evidence="1">
    <location>
        <begin position="1272"/>
        <end position="1293"/>
    </location>
</feature>
<gene>
    <name evidence="4" type="ORF">APLA_LOCUS15404</name>
</gene>
<dbReference type="Proteomes" id="UP000494256">
    <property type="component" value="Unassembled WGS sequence"/>
</dbReference>
<evidence type="ECO:0000256" key="1">
    <source>
        <dbReference type="SAM" id="MobiDB-lite"/>
    </source>
</evidence>
<feature type="chain" id="PRO_5035926692" evidence="3">
    <location>
        <begin position="25"/>
        <end position="1293"/>
    </location>
</feature>
<feature type="region of interest" description="Disordered" evidence="1">
    <location>
        <begin position="52"/>
        <end position="142"/>
    </location>
</feature>
<reference evidence="4 5" key="1">
    <citation type="submission" date="2020-04" db="EMBL/GenBank/DDBJ databases">
        <authorList>
            <person name="Wallbank WR R."/>
            <person name="Pardo Diaz C."/>
            <person name="Kozak K."/>
            <person name="Martin S."/>
            <person name="Jiggins C."/>
            <person name="Moest M."/>
            <person name="Warren A I."/>
            <person name="Byers J.R.P. K."/>
            <person name="Montejo-Kovacevich G."/>
            <person name="Yen C E."/>
        </authorList>
    </citation>
    <scope>NUCLEOTIDE SEQUENCE [LARGE SCALE GENOMIC DNA]</scope>
</reference>
<name>A0A8S1BBH0_ARCPL</name>
<feature type="region of interest" description="Disordered" evidence="1">
    <location>
        <begin position="650"/>
        <end position="675"/>
    </location>
</feature>
<evidence type="ECO:0000313" key="5">
    <source>
        <dbReference type="Proteomes" id="UP000494256"/>
    </source>
</evidence>
<accession>A0A8S1BBH0</accession>
<feature type="signal peptide" evidence="3">
    <location>
        <begin position="1"/>
        <end position="24"/>
    </location>
</feature>
<comment type="caution">
    <text evidence="4">The sequence shown here is derived from an EMBL/GenBank/DDBJ whole genome shotgun (WGS) entry which is preliminary data.</text>
</comment>